<evidence type="ECO:0000313" key="3">
    <source>
        <dbReference type="EMBL" id="KAK7842364.1"/>
    </source>
</evidence>
<dbReference type="InterPro" id="IPR002156">
    <property type="entry name" value="RNaseH_domain"/>
</dbReference>
<reference evidence="3 4" key="1">
    <citation type="journal article" date="2018" name="Sci. Data">
        <title>The draft genome sequence of cork oak.</title>
        <authorList>
            <person name="Ramos A.M."/>
            <person name="Usie A."/>
            <person name="Barbosa P."/>
            <person name="Barros P.M."/>
            <person name="Capote T."/>
            <person name="Chaves I."/>
            <person name="Simoes F."/>
            <person name="Abreu I."/>
            <person name="Carrasquinho I."/>
            <person name="Faro C."/>
            <person name="Guimaraes J.B."/>
            <person name="Mendonca D."/>
            <person name="Nobrega F."/>
            <person name="Rodrigues L."/>
            <person name="Saibo N.J.M."/>
            <person name="Varela M.C."/>
            <person name="Egas C."/>
            <person name="Matos J."/>
            <person name="Miguel C.M."/>
            <person name="Oliveira M.M."/>
            <person name="Ricardo C.P."/>
            <person name="Goncalves S."/>
        </authorList>
    </citation>
    <scope>NUCLEOTIDE SEQUENCE [LARGE SCALE GENOMIC DNA]</scope>
    <source>
        <strain evidence="4">cv. HL8</strain>
    </source>
</reference>
<dbReference type="Proteomes" id="UP000237347">
    <property type="component" value="Unassembled WGS sequence"/>
</dbReference>
<sequence>MHQFFILQVVLVGVGLLRDSNGAWVQGFSRLIGSSSVLLAELWALRDEIAMALNLNIDKLIINVDASEVINLFSKLNLFTT</sequence>
<proteinExistence type="predicted"/>
<comment type="caution">
    <text evidence="3">The sequence shown here is derived from an EMBL/GenBank/DDBJ whole genome shotgun (WGS) entry which is preliminary data.</text>
</comment>
<protein>
    <recommendedName>
        <fullName evidence="2">RNase H type-1 domain-containing protein</fullName>
    </recommendedName>
</protein>
<keyword evidence="4" id="KW-1185">Reference proteome</keyword>
<dbReference type="CDD" id="cd06222">
    <property type="entry name" value="RNase_H_like"/>
    <property type="match status" value="1"/>
</dbReference>
<feature type="domain" description="RNase H type-1" evidence="2">
    <location>
        <begin position="15"/>
        <end position="74"/>
    </location>
</feature>
<evidence type="ECO:0000256" key="1">
    <source>
        <dbReference type="SAM" id="SignalP"/>
    </source>
</evidence>
<dbReference type="InterPro" id="IPR036397">
    <property type="entry name" value="RNaseH_sf"/>
</dbReference>
<feature type="chain" id="PRO_5043844375" description="RNase H type-1 domain-containing protein" evidence="1">
    <location>
        <begin position="23"/>
        <end position="81"/>
    </location>
</feature>
<gene>
    <name evidence="3" type="ORF">CFP56_014057</name>
</gene>
<organism evidence="3 4">
    <name type="scientific">Quercus suber</name>
    <name type="common">Cork oak</name>
    <dbReference type="NCBI Taxonomy" id="58331"/>
    <lineage>
        <taxon>Eukaryota</taxon>
        <taxon>Viridiplantae</taxon>
        <taxon>Streptophyta</taxon>
        <taxon>Embryophyta</taxon>
        <taxon>Tracheophyta</taxon>
        <taxon>Spermatophyta</taxon>
        <taxon>Magnoliopsida</taxon>
        <taxon>eudicotyledons</taxon>
        <taxon>Gunneridae</taxon>
        <taxon>Pentapetalae</taxon>
        <taxon>rosids</taxon>
        <taxon>fabids</taxon>
        <taxon>Fagales</taxon>
        <taxon>Fagaceae</taxon>
        <taxon>Quercus</taxon>
    </lineage>
</organism>
<dbReference type="PANTHER" id="PTHR47723:SF19">
    <property type="entry name" value="POLYNUCLEOTIDYL TRANSFERASE, RIBONUCLEASE H-LIKE SUPERFAMILY PROTEIN"/>
    <property type="match status" value="1"/>
</dbReference>
<name>A0AAW0KT08_QUESU</name>
<dbReference type="GO" id="GO:0004523">
    <property type="term" value="F:RNA-DNA hybrid ribonuclease activity"/>
    <property type="evidence" value="ECO:0007669"/>
    <property type="project" value="InterPro"/>
</dbReference>
<evidence type="ECO:0000259" key="2">
    <source>
        <dbReference type="Pfam" id="PF13456"/>
    </source>
</evidence>
<dbReference type="Pfam" id="PF13456">
    <property type="entry name" value="RVT_3"/>
    <property type="match status" value="1"/>
</dbReference>
<keyword evidence="1" id="KW-0732">Signal</keyword>
<dbReference type="Gene3D" id="3.30.420.10">
    <property type="entry name" value="Ribonuclease H-like superfamily/Ribonuclease H"/>
    <property type="match status" value="1"/>
</dbReference>
<dbReference type="EMBL" id="PKMF04000222">
    <property type="protein sequence ID" value="KAK7842364.1"/>
    <property type="molecule type" value="Genomic_DNA"/>
</dbReference>
<dbReference type="InterPro" id="IPR053151">
    <property type="entry name" value="RNase_H-like"/>
</dbReference>
<dbReference type="AlphaFoldDB" id="A0AAW0KT08"/>
<dbReference type="GO" id="GO:0003676">
    <property type="term" value="F:nucleic acid binding"/>
    <property type="evidence" value="ECO:0007669"/>
    <property type="project" value="InterPro"/>
</dbReference>
<evidence type="ECO:0000313" key="4">
    <source>
        <dbReference type="Proteomes" id="UP000237347"/>
    </source>
</evidence>
<dbReference type="PANTHER" id="PTHR47723">
    <property type="entry name" value="OS05G0353850 PROTEIN"/>
    <property type="match status" value="1"/>
</dbReference>
<dbReference type="InterPro" id="IPR044730">
    <property type="entry name" value="RNase_H-like_dom_plant"/>
</dbReference>
<accession>A0AAW0KT08</accession>
<feature type="signal peptide" evidence="1">
    <location>
        <begin position="1"/>
        <end position="22"/>
    </location>
</feature>